<evidence type="ECO:0000256" key="1">
    <source>
        <dbReference type="ARBA" id="ARBA00022679"/>
    </source>
</evidence>
<feature type="region of interest" description="Disordered" evidence="2">
    <location>
        <begin position="1290"/>
        <end position="1342"/>
    </location>
</feature>
<dbReference type="Gene3D" id="3.40.50.2000">
    <property type="entry name" value="Glycogen Phosphorylase B"/>
    <property type="match status" value="2"/>
</dbReference>
<feature type="domain" description="Erythromycin biosynthesis protein CIII-like C-terminal" evidence="4">
    <location>
        <begin position="491"/>
        <end position="586"/>
    </location>
</feature>
<feature type="compositionally biased region" description="Basic and acidic residues" evidence="2">
    <location>
        <begin position="708"/>
        <end position="717"/>
    </location>
</feature>
<feature type="compositionally biased region" description="Polar residues" evidence="2">
    <location>
        <begin position="754"/>
        <end position="771"/>
    </location>
</feature>
<feature type="compositionally biased region" description="Basic and acidic residues" evidence="2">
    <location>
        <begin position="1256"/>
        <end position="1272"/>
    </location>
</feature>
<evidence type="ECO:0000256" key="2">
    <source>
        <dbReference type="SAM" id="MobiDB-lite"/>
    </source>
</evidence>
<dbReference type="EMBL" id="KZ613494">
    <property type="protein sequence ID" value="PMD18407.1"/>
    <property type="molecule type" value="Genomic_DNA"/>
</dbReference>
<proteinExistence type="predicted"/>
<dbReference type="Pfam" id="PF03033">
    <property type="entry name" value="Glyco_transf_28"/>
    <property type="match status" value="1"/>
</dbReference>
<protein>
    <submittedName>
        <fullName evidence="5">Glycosyltransferase family 1 protein</fullName>
    </submittedName>
</protein>
<dbReference type="Proteomes" id="UP000235672">
    <property type="component" value="Unassembled WGS sequence"/>
</dbReference>
<evidence type="ECO:0000313" key="6">
    <source>
        <dbReference type="Proteomes" id="UP000235672"/>
    </source>
</evidence>
<evidence type="ECO:0000259" key="4">
    <source>
        <dbReference type="Pfam" id="PF06722"/>
    </source>
</evidence>
<dbReference type="OrthoDB" id="5835829at2759"/>
<name>A0A2J6PWM4_9HELO</name>
<sequence>MASKSNEEVPKDPAAIPPSLIAQAEAAIVGHFDDDTPIERRRSRAPQPDYSLSQTKSRGGASKSKHLHDEAPPAYGDSESQIELSQDGFDTKAKVTDDGRINININQKTRKLSDLLVPALRQQLSLVAQEDETPLPPGYIPPALGGLPGQTPPPKLNVVIHVVGSRGDVQPFVALGKTLKSTYGHRVRLATHPTFKGFVEENGLEFFSIGGDPSELMAFMVKNPGLMPGFDSLKSGDVGKRRKGMEEIVLGCWRSCIEAGDGLGAPPRRESSDSFGLEGGINMATSPADRPFIADAIIANPPSFAHIHIAEKMGIPLHMMFTMPWSPTQQFPHPLANIQSSNTEVNIANFVSYALVEMMTWQGLGDVINRFREGALGLDPISLIWAPGMLSRLRVPYTYCWSPALIPKPKDWGQHISISGFYFLSLASSFTPETELAAYLAAGPPPVYIGFGSIVVDDPDGMTKMIFEAVKIAGVRALVSKGWGGLGADALGIPEGVFMLGNVPHDWLFQHVACVVHHGGAGTTAAGIATGRPTVVVPFFGDQPFWGAMVARAGAGPPPIPYKQLTAEKLAAAITEALKPETLTRAQELGALMKEEKGTETGGKAFHDMLKVDTLRCTLAPSRVAVWRLKRTKTRLSALAANVLASEGLIDFADLKLYRPREYETEEGPWDPISGGASALLGTIASLTMGVADFPIEIFKKVRKRQETFKENKENKNGDTTSQGPPRTSSSIDLDSEEMEEPKSYFEGTDPTPEDSTAATTPKRSYESTGRSLSETTSPTETPLSSTTSLGAHRGNSLKQALSGALNRSRSTSRDRNSTFGRSSSKDRTPGSRSGSPFRRRETKEFDPSQLTIENATRATKGAARIVAAGLKSPMDFSLGIARGFHNAPKLYGDDTVRPQAKVTDLQSGLKAAGKEFGLGFYDGITGLVTQPLRGAEKEGAAGLLKGIGKGIGGLVLKPGAAIWGLPGYAFMGVNKEIQKMFGSSVLNYIITARTAQGFEDAQSATREERLDIIQHWKEHKSEYQNAKMMIQEQGGPEGQERGRLTPKGFLQTRHLSFDERKKLHEERKVRREEERQKAIAAGEHNHCPFCRRSAAHSHTPRAVQTTPIVLDNPTADQDEQFEHAIHASVAATSRGNPEEDMMIERAIRASIRELQNAQGSKLSDQEALERAIHASVAEGRRRRSDEELASATTNDDDREHQELLEKAIQQSLAEYRLPQDEGDVDTDEDEDVKLALKLSETEPPTGDEEGTLKAALEKSKAEHQEKTEKAKTEEEIVIEYVKKMSLAEQHHAAVAEKQKETGAAEPAEHGESEADAEALRKAIEESMEGTSEGGQASGSSA</sequence>
<feature type="compositionally biased region" description="Basic and acidic residues" evidence="2">
    <location>
        <begin position="31"/>
        <end position="40"/>
    </location>
</feature>
<dbReference type="PANTHER" id="PTHR48050">
    <property type="entry name" value="STEROL 3-BETA-GLUCOSYLTRANSFERASE"/>
    <property type="match status" value="1"/>
</dbReference>
<dbReference type="InterPro" id="IPR050426">
    <property type="entry name" value="Glycosyltransferase_28"/>
</dbReference>
<dbReference type="STRING" id="1745343.A0A2J6PWM4"/>
<feature type="region of interest" description="Disordered" evidence="2">
    <location>
        <begin position="1"/>
        <end position="20"/>
    </location>
</feature>
<dbReference type="SUPFAM" id="SSF53756">
    <property type="entry name" value="UDP-Glycosyltransferase/glycogen phosphorylase"/>
    <property type="match status" value="1"/>
</dbReference>
<feature type="region of interest" description="Disordered" evidence="2">
    <location>
        <begin position="1215"/>
        <end position="1272"/>
    </location>
</feature>
<feature type="region of interest" description="Disordered" evidence="2">
    <location>
        <begin position="31"/>
        <end position="81"/>
    </location>
</feature>
<dbReference type="CDD" id="cd03784">
    <property type="entry name" value="GT1_Gtf-like"/>
    <property type="match status" value="1"/>
</dbReference>
<dbReference type="PANTHER" id="PTHR48050:SF13">
    <property type="entry name" value="STEROL 3-BETA-GLUCOSYLTRANSFERASE UGT80A2"/>
    <property type="match status" value="1"/>
</dbReference>
<feature type="region of interest" description="Disordered" evidence="2">
    <location>
        <begin position="708"/>
        <end position="857"/>
    </location>
</feature>
<dbReference type="InterPro" id="IPR003903">
    <property type="entry name" value="UIM_dom"/>
</dbReference>
<keyword evidence="1 5" id="KW-0808">Transferase</keyword>
<dbReference type="Pfam" id="PF06722">
    <property type="entry name" value="EryCIII-like_C"/>
    <property type="match status" value="1"/>
</dbReference>
<feature type="compositionally biased region" description="Polar residues" evidence="2">
    <location>
        <begin position="718"/>
        <end position="733"/>
    </location>
</feature>
<dbReference type="InterPro" id="IPR004276">
    <property type="entry name" value="GlycoTrans_28_N"/>
</dbReference>
<dbReference type="InterPro" id="IPR010610">
    <property type="entry name" value="EryCIII-like_C"/>
</dbReference>
<feature type="compositionally biased region" description="Basic and acidic residues" evidence="2">
    <location>
        <begin position="1290"/>
        <end position="1325"/>
    </location>
</feature>
<feature type="compositionally biased region" description="Acidic residues" evidence="2">
    <location>
        <begin position="1221"/>
        <end position="1232"/>
    </location>
</feature>
<feature type="compositionally biased region" description="Gly residues" evidence="2">
    <location>
        <begin position="1332"/>
        <end position="1342"/>
    </location>
</feature>
<dbReference type="GO" id="GO:0005975">
    <property type="term" value="P:carbohydrate metabolic process"/>
    <property type="evidence" value="ECO:0007669"/>
    <property type="project" value="InterPro"/>
</dbReference>
<feature type="compositionally biased region" description="Basic and acidic residues" evidence="2">
    <location>
        <begin position="1"/>
        <end position="11"/>
    </location>
</feature>
<dbReference type="InterPro" id="IPR002213">
    <property type="entry name" value="UDP_glucos_trans"/>
</dbReference>
<reference evidence="5 6" key="1">
    <citation type="submission" date="2016-05" db="EMBL/GenBank/DDBJ databases">
        <title>A degradative enzymes factory behind the ericoid mycorrhizal symbiosis.</title>
        <authorList>
            <consortium name="DOE Joint Genome Institute"/>
            <person name="Martino E."/>
            <person name="Morin E."/>
            <person name="Grelet G."/>
            <person name="Kuo A."/>
            <person name="Kohler A."/>
            <person name="Daghino S."/>
            <person name="Barry K."/>
            <person name="Choi C."/>
            <person name="Cichocki N."/>
            <person name="Clum A."/>
            <person name="Copeland A."/>
            <person name="Hainaut M."/>
            <person name="Haridas S."/>
            <person name="Labutti K."/>
            <person name="Lindquist E."/>
            <person name="Lipzen A."/>
            <person name="Khouja H.-R."/>
            <person name="Murat C."/>
            <person name="Ohm R."/>
            <person name="Olson A."/>
            <person name="Spatafora J."/>
            <person name="Veneault-Fourrey C."/>
            <person name="Henrissat B."/>
            <person name="Grigoriev I."/>
            <person name="Martin F."/>
            <person name="Perotto S."/>
        </authorList>
    </citation>
    <scope>NUCLEOTIDE SEQUENCE [LARGE SCALE GENOMIC DNA]</scope>
    <source>
        <strain evidence="5 6">UAMH 7357</strain>
    </source>
</reference>
<gene>
    <name evidence="5" type="ORF">NA56DRAFT_243306</name>
</gene>
<evidence type="ECO:0000313" key="5">
    <source>
        <dbReference type="EMBL" id="PMD18407.1"/>
    </source>
</evidence>
<keyword evidence="6" id="KW-1185">Reference proteome</keyword>
<evidence type="ECO:0000259" key="3">
    <source>
        <dbReference type="Pfam" id="PF03033"/>
    </source>
</evidence>
<organism evidence="5 6">
    <name type="scientific">Hyaloscypha hepaticicola</name>
    <dbReference type="NCBI Taxonomy" id="2082293"/>
    <lineage>
        <taxon>Eukaryota</taxon>
        <taxon>Fungi</taxon>
        <taxon>Dikarya</taxon>
        <taxon>Ascomycota</taxon>
        <taxon>Pezizomycotina</taxon>
        <taxon>Leotiomycetes</taxon>
        <taxon>Helotiales</taxon>
        <taxon>Hyaloscyphaceae</taxon>
        <taxon>Hyaloscypha</taxon>
    </lineage>
</organism>
<accession>A0A2J6PWM4</accession>
<dbReference type="FunFam" id="3.40.50.2000:FF:000009">
    <property type="entry name" value="Sterol 3-beta-glucosyltransferase UGT80A2"/>
    <property type="match status" value="1"/>
</dbReference>
<dbReference type="SMART" id="SM00726">
    <property type="entry name" value="UIM"/>
    <property type="match status" value="7"/>
</dbReference>
<feature type="compositionally biased region" description="Low complexity" evidence="2">
    <location>
        <begin position="772"/>
        <end position="790"/>
    </location>
</feature>
<dbReference type="GO" id="GO:0016906">
    <property type="term" value="F:sterol 3-beta-glucosyltransferase activity"/>
    <property type="evidence" value="ECO:0007669"/>
    <property type="project" value="UniProtKB-ARBA"/>
</dbReference>
<dbReference type="FunFam" id="3.40.50.2000:FF:000100">
    <property type="entry name" value="Glycosyltransferase family 1 protein"/>
    <property type="match status" value="1"/>
</dbReference>
<feature type="domain" description="Glycosyltransferase family 28 N-terminal" evidence="3">
    <location>
        <begin position="158"/>
        <end position="216"/>
    </location>
</feature>
<feature type="region of interest" description="Disordered" evidence="2">
    <location>
        <begin position="1176"/>
        <end position="1200"/>
    </location>
</feature>